<gene>
    <name evidence="9" type="ORF">AKJ09_05923</name>
</gene>
<dbReference type="GO" id="GO:0016020">
    <property type="term" value="C:membrane"/>
    <property type="evidence" value="ECO:0007669"/>
    <property type="project" value="TreeGrafter"/>
</dbReference>
<evidence type="ECO:0000256" key="5">
    <source>
        <dbReference type="PROSITE-ProRule" id="PRU10141"/>
    </source>
</evidence>
<name>A0A0K1Q1I6_9BACT</name>
<dbReference type="CDD" id="cd14014">
    <property type="entry name" value="STKc_PknB_like"/>
    <property type="match status" value="1"/>
</dbReference>
<dbReference type="GO" id="GO:0005776">
    <property type="term" value="C:autophagosome"/>
    <property type="evidence" value="ECO:0007669"/>
    <property type="project" value="TreeGrafter"/>
</dbReference>
<feature type="compositionally biased region" description="Low complexity" evidence="6">
    <location>
        <begin position="804"/>
        <end position="822"/>
    </location>
</feature>
<feature type="region of interest" description="Disordered" evidence="6">
    <location>
        <begin position="521"/>
        <end position="648"/>
    </location>
</feature>
<dbReference type="EMBL" id="CP012333">
    <property type="protein sequence ID" value="AKU99259.1"/>
    <property type="molecule type" value="Genomic_DNA"/>
</dbReference>
<evidence type="ECO:0000256" key="2">
    <source>
        <dbReference type="ARBA" id="ARBA00022741"/>
    </source>
</evidence>
<dbReference type="PROSITE" id="PS50011">
    <property type="entry name" value="PROTEIN_KINASE_DOM"/>
    <property type="match status" value="1"/>
</dbReference>
<feature type="compositionally biased region" description="Pro residues" evidence="6">
    <location>
        <begin position="521"/>
        <end position="532"/>
    </location>
</feature>
<dbReference type="SUPFAM" id="SSF56112">
    <property type="entry name" value="Protein kinase-like (PK-like)"/>
    <property type="match status" value="1"/>
</dbReference>
<dbReference type="AlphaFoldDB" id="A0A0K1Q1I6"/>
<dbReference type="PATRIC" id="fig|1391654.3.peg.6012"/>
<feature type="domain" description="Protein kinase" evidence="8">
    <location>
        <begin position="18"/>
        <end position="305"/>
    </location>
</feature>
<dbReference type="InterPro" id="IPR000719">
    <property type="entry name" value="Prot_kinase_dom"/>
</dbReference>
<dbReference type="Proteomes" id="UP000064967">
    <property type="component" value="Chromosome"/>
</dbReference>
<keyword evidence="4 5" id="KW-0067">ATP-binding</keyword>
<evidence type="ECO:0000313" key="9">
    <source>
        <dbReference type="EMBL" id="AKU99259.1"/>
    </source>
</evidence>
<keyword evidence="9" id="KW-0723">Serine/threonine-protein kinase</keyword>
<dbReference type="OrthoDB" id="9801841at2"/>
<feature type="region of interest" description="Disordered" evidence="6">
    <location>
        <begin position="315"/>
        <end position="396"/>
    </location>
</feature>
<dbReference type="Gene3D" id="3.30.200.20">
    <property type="entry name" value="Phosphorylase Kinase, domain 1"/>
    <property type="match status" value="1"/>
</dbReference>
<evidence type="ECO:0000256" key="7">
    <source>
        <dbReference type="SAM" id="Phobius"/>
    </source>
</evidence>
<dbReference type="KEGG" id="llu:AKJ09_05923"/>
<dbReference type="STRING" id="1391654.AKJ09_05923"/>
<feature type="region of interest" description="Disordered" evidence="6">
    <location>
        <begin position="729"/>
        <end position="787"/>
    </location>
</feature>
<organism evidence="9 10">
    <name type="scientific">Labilithrix luteola</name>
    <dbReference type="NCBI Taxonomy" id="1391654"/>
    <lineage>
        <taxon>Bacteria</taxon>
        <taxon>Pseudomonadati</taxon>
        <taxon>Myxococcota</taxon>
        <taxon>Polyangia</taxon>
        <taxon>Polyangiales</taxon>
        <taxon>Labilitrichaceae</taxon>
        <taxon>Labilithrix</taxon>
    </lineage>
</organism>
<feature type="binding site" evidence="5">
    <location>
        <position position="47"/>
    </location>
    <ligand>
        <name>ATP</name>
        <dbReference type="ChEBI" id="CHEBI:30616"/>
    </ligand>
</feature>
<keyword evidence="7" id="KW-0812">Transmembrane</keyword>
<keyword evidence="2 5" id="KW-0547">Nucleotide-binding</keyword>
<feature type="compositionally biased region" description="Low complexity" evidence="6">
    <location>
        <begin position="622"/>
        <end position="640"/>
    </location>
</feature>
<dbReference type="GO" id="GO:0000407">
    <property type="term" value="C:phagophore assembly site"/>
    <property type="evidence" value="ECO:0007669"/>
    <property type="project" value="TreeGrafter"/>
</dbReference>
<feature type="compositionally biased region" description="Low complexity" evidence="6">
    <location>
        <begin position="371"/>
        <end position="396"/>
    </location>
</feature>
<keyword evidence="1" id="KW-0808">Transferase</keyword>
<evidence type="ECO:0000313" key="10">
    <source>
        <dbReference type="Proteomes" id="UP000064967"/>
    </source>
</evidence>
<feature type="compositionally biased region" description="Polar residues" evidence="6">
    <location>
        <begin position="587"/>
        <end position="602"/>
    </location>
</feature>
<dbReference type="Gene3D" id="1.10.510.10">
    <property type="entry name" value="Transferase(Phosphotransferase) domain 1"/>
    <property type="match status" value="1"/>
</dbReference>
<dbReference type="PANTHER" id="PTHR24348:SF22">
    <property type="entry name" value="NON-SPECIFIC SERINE_THREONINE PROTEIN KINASE"/>
    <property type="match status" value="1"/>
</dbReference>
<dbReference type="GO" id="GO:0004674">
    <property type="term" value="F:protein serine/threonine kinase activity"/>
    <property type="evidence" value="ECO:0007669"/>
    <property type="project" value="UniProtKB-KW"/>
</dbReference>
<keyword evidence="7" id="KW-1133">Transmembrane helix</keyword>
<keyword evidence="7" id="KW-0472">Membrane</keyword>
<evidence type="ECO:0000256" key="4">
    <source>
        <dbReference type="ARBA" id="ARBA00022840"/>
    </source>
</evidence>
<evidence type="ECO:0000256" key="6">
    <source>
        <dbReference type="SAM" id="MobiDB-lite"/>
    </source>
</evidence>
<dbReference type="PANTHER" id="PTHR24348">
    <property type="entry name" value="SERINE/THREONINE-PROTEIN KINASE UNC-51-RELATED"/>
    <property type="match status" value="1"/>
</dbReference>
<reference evidence="9 10" key="1">
    <citation type="submission" date="2015-08" db="EMBL/GenBank/DDBJ databases">
        <authorList>
            <person name="Babu N.S."/>
            <person name="Beckwith C.J."/>
            <person name="Beseler K.G."/>
            <person name="Brison A."/>
            <person name="Carone J.V."/>
            <person name="Caskin T.P."/>
            <person name="Diamond M."/>
            <person name="Durham M.E."/>
            <person name="Foxe J.M."/>
            <person name="Go M."/>
            <person name="Henderson B.A."/>
            <person name="Jones I.B."/>
            <person name="McGettigan J.A."/>
            <person name="Micheletti S.J."/>
            <person name="Nasrallah M.E."/>
            <person name="Ortiz D."/>
            <person name="Piller C.R."/>
            <person name="Privatt S.R."/>
            <person name="Schneider S.L."/>
            <person name="Sharp S."/>
            <person name="Smith T.C."/>
            <person name="Stanton J.D."/>
            <person name="Ullery H.E."/>
            <person name="Wilson R.J."/>
            <person name="Serrano M.G."/>
            <person name="Buck G."/>
            <person name="Lee V."/>
            <person name="Wang Y."/>
            <person name="Carvalho R."/>
            <person name="Voegtly L."/>
            <person name="Shi R."/>
            <person name="Duckworth R."/>
            <person name="Johnson A."/>
            <person name="Loviza R."/>
            <person name="Walstead R."/>
            <person name="Shah Z."/>
            <person name="Kiflezghi M."/>
            <person name="Wade K."/>
            <person name="Ball S.L."/>
            <person name="Bradley K.W."/>
            <person name="Asai D.J."/>
            <person name="Bowman C.A."/>
            <person name="Russell D.A."/>
            <person name="Pope W.H."/>
            <person name="Jacobs-Sera D."/>
            <person name="Hendrix R.W."/>
            <person name="Hatfull G.F."/>
        </authorList>
    </citation>
    <scope>NUCLEOTIDE SEQUENCE [LARGE SCALE GENOMIC DNA]</scope>
    <source>
        <strain evidence="9 10">DSM 27648</strain>
    </source>
</reference>
<dbReference type="RefSeq" id="WP_146650639.1">
    <property type="nucleotide sequence ID" value="NZ_CP012333.1"/>
</dbReference>
<evidence type="ECO:0000256" key="1">
    <source>
        <dbReference type="ARBA" id="ARBA00022679"/>
    </source>
</evidence>
<keyword evidence="3 9" id="KW-0418">Kinase</keyword>
<dbReference type="InterPro" id="IPR017441">
    <property type="entry name" value="Protein_kinase_ATP_BS"/>
</dbReference>
<dbReference type="GO" id="GO:0005829">
    <property type="term" value="C:cytosol"/>
    <property type="evidence" value="ECO:0007669"/>
    <property type="project" value="TreeGrafter"/>
</dbReference>
<feature type="transmembrane region" description="Helical" evidence="7">
    <location>
        <begin position="677"/>
        <end position="700"/>
    </location>
</feature>
<feature type="region of interest" description="Disordered" evidence="6">
    <location>
        <begin position="804"/>
        <end position="823"/>
    </location>
</feature>
<dbReference type="PROSITE" id="PS00107">
    <property type="entry name" value="PROTEIN_KINASE_ATP"/>
    <property type="match status" value="1"/>
</dbReference>
<dbReference type="InterPro" id="IPR045269">
    <property type="entry name" value="Atg1-like"/>
</dbReference>
<evidence type="ECO:0000259" key="8">
    <source>
        <dbReference type="PROSITE" id="PS50011"/>
    </source>
</evidence>
<feature type="compositionally biased region" description="Low complexity" evidence="6">
    <location>
        <begin position="539"/>
        <end position="552"/>
    </location>
</feature>
<evidence type="ECO:0000256" key="3">
    <source>
        <dbReference type="ARBA" id="ARBA00022777"/>
    </source>
</evidence>
<dbReference type="GO" id="GO:0005524">
    <property type="term" value="F:ATP binding"/>
    <property type="evidence" value="ECO:0007669"/>
    <property type="project" value="UniProtKB-UniRule"/>
</dbReference>
<accession>A0A0K1Q1I6</accession>
<proteinExistence type="predicted"/>
<dbReference type="InterPro" id="IPR011009">
    <property type="entry name" value="Kinase-like_dom_sf"/>
</dbReference>
<protein>
    <submittedName>
        <fullName evidence="9">Serine/threonine protein kinase</fullName>
    </submittedName>
</protein>
<sequence length="910" mass="94087">MNPTDPFGLVGQVLDGQFRVDRLVGEGGFSVVYKGHHQGLNEPIAVKCLKLPVALGTNLVEAFVQRFRDESRILYRLSQGNLHIVRSIAAGTTQAPATGALVPYMVLEWLEGRSLQNDFTVRRTTGQSGRPLDETIKLFETAADALGFAHAQGVVHRDVNAGNLFLSITAQGIKTKVLDFGVAKIMHDSALNLGPRAQTMGQLRIFAPAYGAPEQFDDRIGPVGAWSDVYSLALIMLEAMRDRPVNEGANLGAFAQIAIDASRRPTPRALGINVPDEVEAAFARATALDPRQRWQTATEFWKALTIGMNVASERKFEKAARETPPLASPQHQPQAPRGKELQRTMPLASSSLVRPGAPTVRAVTQRPPPVAGTGTTPGVPPVRTGSGSLPSGSVSVVNPSRVSNVPVPGMAGASGQGTFKSGKQTMALAGGPPRPPEVIADRAPPRIAQPPYEEDEEDEETRVNEAGPDMLRTLALIDAEKAQAAQAKAAAAAAQAALNNVHPPPPIEEAEEPTRFNPITVPPPEARPTVEPPEPHASQAPQGMAQGMAAPPGNNPLGGTFMMAPQRPSHPQPAPSVSAVYTPPATTPSQGTGVPYGGQSQVAALPHGSHAGPPPQDPRFSQMQGPQGMPYGQQPQGYPQAPNATDASPWARHSIDQAAPSMIQAQPPPPPAKKSPVLVIAIVSCGLLALGGIGLTAYAVTARRAHVPAPVASASVSASAEPMASAVAPPVEKAAETPPVATAAEADAAPAVAEAPDAAPAAPEEPPAASASAAPSTTAAPTATTAPTHTAPAITTAAPATAVPVPVPTPKATASAAPAADPNAWNEANARSRLATANGVLVICKKGNVTGPGTASVTFGTDGTVTNVTIDPPYAGTKEGDCAAGQFRRVKVNPFVGSPQTVRHSFDVPK</sequence>
<dbReference type="Pfam" id="PF00069">
    <property type="entry name" value="Pkinase"/>
    <property type="match status" value="1"/>
</dbReference>
<keyword evidence="10" id="KW-1185">Reference proteome</keyword>